<evidence type="ECO:0000256" key="8">
    <source>
        <dbReference type="ARBA" id="ARBA00022679"/>
    </source>
</evidence>
<organism evidence="14">
    <name type="scientific">Roseihalotalea indica</name>
    <dbReference type="NCBI Taxonomy" id="2867963"/>
    <lineage>
        <taxon>Bacteria</taxon>
        <taxon>Pseudomonadati</taxon>
        <taxon>Bacteroidota</taxon>
        <taxon>Cytophagia</taxon>
        <taxon>Cytophagales</taxon>
        <taxon>Catalimonadaceae</taxon>
        <taxon>Roseihalotalea</taxon>
    </lineage>
</organism>
<evidence type="ECO:0000256" key="6">
    <source>
        <dbReference type="ARBA" id="ARBA00022576"/>
    </source>
</evidence>
<evidence type="ECO:0000256" key="9">
    <source>
        <dbReference type="ARBA" id="ARBA00022898"/>
    </source>
</evidence>
<dbReference type="GO" id="GO:0004400">
    <property type="term" value="F:histidinol-phosphate transaminase activity"/>
    <property type="evidence" value="ECO:0007669"/>
    <property type="project" value="UniProtKB-UniRule"/>
</dbReference>
<evidence type="ECO:0000313" key="14">
    <source>
        <dbReference type="EMBL" id="WKN36484.1"/>
    </source>
</evidence>
<dbReference type="Pfam" id="PF00155">
    <property type="entry name" value="Aminotran_1_2"/>
    <property type="match status" value="1"/>
</dbReference>
<evidence type="ECO:0000256" key="7">
    <source>
        <dbReference type="ARBA" id="ARBA00022605"/>
    </source>
</evidence>
<protein>
    <recommendedName>
        <fullName evidence="12">Histidinol-phosphate aminotransferase</fullName>
        <ecNumber evidence="12">2.6.1.9</ecNumber>
    </recommendedName>
    <alternativeName>
        <fullName evidence="12">Imidazole acetol-phosphate transaminase</fullName>
    </alternativeName>
</protein>
<dbReference type="HAMAP" id="MF_01023">
    <property type="entry name" value="HisC_aminotrans_2"/>
    <property type="match status" value="1"/>
</dbReference>
<name>A0AA49GMG9_9BACT</name>
<dbReference type="CDD" id="cd00609">
    <property type="entry name" value="AAT_like"/>
    <property type="match status" value="1"/>
</dbReference>
<keyword evidence="6 12" id="KW-0032">Aminotransferase</keyword>
<evidence type="ECO:0000256" key="1">
    <source>
        <dbReference type="ARBA" id="ARBA00001933"/>
    </source>
</evidence>
<comment type="similarity">
    <text evidence="4 12">Belongs to the class-II pyridoxal-phosphate-dependent aminotransferase family. Histidinol-phosphate aminotransferase subfamily.</text>
</comment>
<dbReference type="Gene3D" id="3.40.640.10">
    <property type="entry name" value="Type I PLP-dependent aspartate aminotransferase-like (Major domain)"/>
    <property type="match status" value="1"/>
</dbReference>
<evidence type="ECO:0000256" key="2">
    <source>
        <dbReference type="ARBA" id="ARBA00005011"/>
    </source>
</evidence>
<dbReference type="AlphaFoldDB" id="A0AA49GMG9"/>
<comment type="cofactor">
    <cofactor evidence="1 12">
        <name>pyridoxal 5'-phosphate</name>
        <dbReference type="ChEBI" id="CHEBI:597326"/>
    </cofactor>
</comment>
<comment type="subunit">
    <text evidence="5 12">Homodimer.</text>
</comment>
<dbReference type="EMBL" id="CP120682">
    <property type="protein sequence ID" value="WKN36484.1"/>
    <property type="molecule type" value="Genomic_DNA"/>
</dbReference>
<feature type="domain" description="Aminotransferase class I/classII large" evidence="13">
    <location>
        <begin position="33"/>
        <end position="348"/>
    </location>
</feature>
<evidence type="ECO:0000256" key="5">
    <source>
        <dbReference type="ARBA" id="ARBA00011738"/>
    </source>
</evidence>
<feature type="modified residue" description="N6-(pyridoxal phosphate)lysine" evidence="12">
    <location>
        <position position="213"/>
    </location>
</feature>
<dbReference type="InterPro" id="IPR015424">
    <property type="entry name" value="PyrdxlP-dep_Trfase"/>
</dbReference>
<dbReference type="PROSITE" id="PS00599">
    <property type="entry name" value="AA_TRANSFER_CLASS_2"/>
    <property type="match status" value="1"/>
</dbReference>
<dbReference type="InterPro" id="IPR015421">
    <property type="entry name" value="PyrdxlP-dep_Trfase_major"/>
</dbReference>
<dbReference type="EC" id="2.6.1.9" evidence="12"/>
<dbReference type="GO" id="GO:0030170">
    <property type="term" value="F:pyridoxal phosphate binding"/>
    <property type="evidence" value="ECO:0007669"/>
    <property type="project" value="InterPro"/>
</dbReference>
<dbReference type="PANTHER" id="PTHR42885:SF2">
    <property type="entry name" value="HISTIDINOL-PHOSPHATE AMINOTRANSFERASE"/>
    <property type="match status" value="1"/>
</dbReference>
<evidence type="ECO:0000256" key="3">
    <source>
        <dbReference type="ARBA" id="ARBA00005189"/>
    </source>
</evidence>
<evidence type="ECO:0000256" key="4">
    <source>
        <dbReference type="ARBA" id="ARBA00007970"/>
    </source>
</evidence>
<proteinExistence type="inferred from homology"/>
<dbReference type="SUPFAM" id="SSF53383">
    <property type="entry name" value="PLP-dependent transferases"/>
    <property type="match status" value="1"/>
</dbReference>
<sequence length="361" mass="40477">MDFDIKQLVRPHLLTLKPYASARSEFSGHAQVWLDANENAYGTPGREISEAFHRYPDPYQTQLKEKISELKGVPHEQIFLGNGSDEAIDLLIKAFCRPGRDNVIALPPTFGMYEVAAAVNDVEVHAASLTDDYQIDREAVEKAIDANTKLLFFCSPNNPTGNLLNPDDIRHFLDSFQGIVVVDEAYIDFTGQAGFLPELAKYPNLVVLQTFSKAWGMAALRLGVAYASAEIVGILNKIKLPYNVSTLTQQTALAILENADHHAAMVDKIMKQRAWLQDALQRLTTVENIYPSDANFMLVRVQDAHLLYDFLVREGVVVRNRANVRLCEGALRITVGTETENQALIEKIEQFELEHQVHTKQ</sequence>
<keyword evidence="8 12" id="KW-0808">Transferase</keyword>
<comment type="catalytic activity">
    <reaction evidence="11 12">
        <text>L-histidinol phosphate + 2-oxoglutarate = 3-(imidazol-4-yl)-2-oxopropyl phosphate + L-glutamate</text>
        <dbReference type="Rhea" id="RHEA:23744"/>
        <dbReference type="ChEBI" id="CHEBI:16810"/>
        <dbReference type="ChEBI" id="CHEBI:29985"/>
        <dbReference type="ChEBI" id="CHEBI:57766"/>
        <dbReference type="ChEBI" id="CHEBI:57980"/>
        <dbReference type="EC" id="2.6.1.9"/>
    </reaction>
</comment>
<keyword evidence="7 12" id="KW-0028">Amino-acid biosynthesis</keyword>
<dbReference type="NCBIfam" id="TIGR01141">
    <property type="entry name" value="hisC"/>
    <property type="match status" value="1"/>
</dbReference>
<evidence type="ECO:0000259" key="13">
    <source>
        <dbReference type="Pfam" id="PF00155"/>
    </source>
</evidence>
<evidence type="ECO:0000256" key="10">
    <source>
        <dbReference type="ARBA" id="ARBA00023102"/>
    </source>
</evidence>
<comment type="pathway">
    <text evidence="3">Lipid metabolism.</text>
</comment>
<dbReference type="InterPro" id="IPR001917">
    <property type="entry name" value="Aminotrans_II_pyridoxalP_BS"/>
</dbReference>
<evidence type="ECO:0000256" key="12">
    <source>
        <dbReference type="HAMAP-Rule" id="MF_01023"/>
    </source>
</evidence>
<dbReference type="GO" id="GO:0000105">
    <property type="term" value="P:L-histidine biosynthetic process"/>
    <property type="evidence" value="ECO:0007669"/>
    <property type="project" value="UniProtKB-UniRule"/>
</dbReference>
<dbReference type="InterPro" id="IPR005861">
    <property type="entry name" value="HisP_aminotrans"/>
</dbReference>
<dbReference type="InterPro" id="IPR004839">
    <property type="entry name" value="Aminotransferase_I/II_large"/>
</dbReference>
<dbReference type="Gene3D" id="3.90.1150.10">
    <property type="entry name" value="Aspartate Aminotransferase, domain 1"/>
    <property type="match status" value="1"/>
</dbReference>
<evidence type="ECO:0000256" key="11">
    <source>
        <dbReference type="ARBA" id="ARBA00047481"/>
    </source>
</evidence>
<dbReference type="InterPro" id="IPR015422">
    <property type="entry name" value="PyrdxlP-dep_Trfase_small"/>
</dbReference>
<accession>A0AA49GMG9</accession>
<dbReference type="PANTHER" id="PTHR42885">
    <property type="entry name" value="HISTIDINOL-PHOSPHATE AMINOTRANSFERASE-RELATED"/>
    <property type="match status" value="1"/>
</dbReference>
<keyword evidence="10 12" id="KW-0368">Histidine biosynthesis</keyword>
<keyword evidence="9 12" id="KW-0663">Pyridoxal phosphate</keyword>
<reference evidence="14" key="1">
    <citation type="journal article" date="2023" name="Comput. Struct. Biotechnol. J.">
        <title>Discovery of a novel marine Bacteroidetes with a rich repertoire of carbohydrate-active enzymes.</title>
        <authorList>
            <person name="Chen B."/>
            <person name="Liu G."/>
            <person name="Chen Q."/>
            <person name="Wang H."/>
            <person name="Liu L."/>
            <person name="Tang K."/>
        </authorList>
    </citation>
    <scope>NUCLEOTIDE SEQUENCE</scope>
    <source>
        <strain evidence="14">TK19036</strain>
    </source>
</reference>
<reference evidence="14" key="2">
    <citation type="journal article" date="2024" name="Antonie Van Leeuwenhoek">
        <title>Roseihalotalea indica gen. nov., sp. nov., a halophilic Bacteroidetes from mesopelagic Southwest Indian Ocean with higher carbohydrate metabolic potential.</title>
        <authorList>
            <person name="Chen B."/>
            <person name="Zhang M."/>
            <person name="Lin D."/>
            <person name="Ye J."/>
            <person name="Tang K."/>
        </authorList>
    </citation>
    <scope>NUCLEOTIDE SEQUENCE</scope>
    <source>
        <strain evidence="14">TK19036</strain>
    </source>
</reference>
<comment type="pathway">
    <text evidence="2 12">Amino-acid biosynthesis; L-histidine biosynthesis; L-histidine from 5-phospho-alpha-D-ribose 1-diphosphate: step 7/9.</text>
</comment>
<gene>
    <name evidence="12 14" type="primary">hisC</name>
    <name evidence="14" type="ORF">K4G66_29410</name>
</gene>